<dbReference type="InterPro" id="IPR001173">
    <property type="entry name" value="Glyco_trans_2-like"/>
</dbReference>
<dbReference type="SUPFAM" id="SSF53448">
    <property type="entry name" value="Nucleotide-diphospho-sugar transferases"/>
    <property type="match status" value="1"/>
</dbReference>
<dbReference type="Pfam" id="PF00535">
    <property type="entry name" value="Glycos_transf_2"/>
    <property type="match status" value="1"/>
</dbReference>
<dbReference type="Gene3D" id="3.90.550.10">
    <property type="entry name" value="Spore Coat Polysaccharide Biosynthesis Protein SpsA, Chain A"/>
    <property type="match status" value="1"/>
</dbReference>
<dbReference type="InterPro" id="IPR029044">
    <property type="entry name" value="Nucleotide-diphossugar_trans"/>
</dbReference>
<protein>
    <submittedName>
        <fullName evidence="2">Glycosyltransferase family 2 protein</fullName>
    </submittedName>
</protein>
<feature type="domain" description="Glycosyltransferase 2-like" evidence="1">
    <location>
        <begin position="20"/>
        <end position="132"/>
    </location>
</feature>
<reference evidence="2" key="1">
    <citation type="journal article" date="2021" name="PeerJ">
        <title>Extensive microbial diversity within the chicken gut microbiome revealed by metagenomics and culture.</title>
        <authorList>
            <person name="Gilroy R."/>
            <person name="Ravi A."/>
            <person name="Getino M."/>
            <person name="Pursley I."/>
            <person name="Horton D.L."/>
            <person name="Alikhan N.F."/>
            <person name="Baker D."/>
            <person name="Gharbi K."/>
            <person name="Hall N."/>
            <person name="Watson M."/>
            <person name="Adriaenssens E.M."/>
            <person name="Foster-Nyarko E."/>
            <person name="Jarju S."/>
            <person name="Secka A."/>
            <person name="Antonio M."/>
            <person name="Oren A."/>
            <person name="Chaudhuri R.R."/>
            <person name="La Ragione R."/>
            <person name="Hildebrand F."/>
            <person name="Pallen M.J."/>
        </authorList>
    </citation>
    <scope>NUCLEOTIDE SEQUENCE</scope>
    <source>
        <strain evidence="2">4100</strain>
    </source>
</reference>
<evidence type="ECO:0000313" key="3">
    <source>
        <dbReference type="Proteomes" id="UP000711407"/>
    </source>
</evidence>
<dbReference type="AlphaFoldDB" id="A0A921JI42"/>
<comment type="caution">
    <text evidence="2">The sequence shown here is derived from an EMBL/GenBank/DDBJ whole genome shotgun (WGS) entry which is preliminary data.</text>
</comment>
<dbReference type="PANTHER" id="PTHR43685">
    <property type="entry name" value="GLYCOSYLTRANSFERASE"/>
    <property type="match status" value="1"/>
</dbReference>
<proteinExistence type="predicted"/>
<organism evidence="2 3">
    <name type="scientific">Candidatus Amulumruptor caecigallinarius</name>
    <dbReference type="NCBI Taxonomy" id="2109911"/>
    <lineage>
        <taxon>Bacteria</taxon>
        <taxon>Pseudomonadati</taxon>
        <taxon>Bacteroidota</taxon>
        <taxon>Bacteroidia</taxon>
        <taxon>Bacteroidales</taxon>
        <taxon>Muribaculaceae</taxon>
        <taxon>Candidatus Amulumruptor</taxon>
    </lineage>
</organism>
<dbReference type="CDD" id="cd00761">
    <property type="entry name" value="Glyco_tranf_GTA_type"/>
    <property type="match status" value="1"/>
</dbReference>
<evidence type="ECO:0000259" key="1">
    <source>
        <dbReference type="Pfam" id="PF00535"/>
    </source>
</evidence>
<dbReference type="Proteomes" id="UP000711407">
    <property type="component" value="Unassembled WGS sequence"/>
</dbReference>
<gene>
    <name evidence="2" type="ORF">K8V47_06480</name>
</gene>
<accession>A0A921JI42</accession>
<evidence type="ECO:0000313" key="2">
    <source>
        <dbReference type="EMBL" id="HJE39385.1"/>
    </source>
</evidence>
<dbReference type="InterPro" id="IPR050834">
    <property type="entry name" value="Glycosyltransf_2"/>
</dbReference>
<dbReference type="PANTHER" id="PTHR43685:SF2">
    <property type="entry name" value="GLYCOSYLTRANSFERASE 2-LIKE DOMAIN-CONTAINING PROTEIN"/>
    <property type="match status" value="1"/>
</dbReference>
<dbReference type="EMBL" id="DYXT01000033">
    <property type="protein sequence ID" value="HJE39385.1"/>
    <property type="molecule type" value="Genomic_DNA"/>
</dbReference>
<sequence length="380" mass="43156">MPTSTPPHKHNLTLGDSGISIILPIYNCEETIKRCIESVFKQTHKEWELIIINDGSTDKTLALAQKATSDDSRVTVITQDNMGVSAARNAGLKQSRGEYVTFIDGDDWWEPEFLESLISHAGADIIIGGFKDWRTQKTCNLTEENFTHQSGIREYIAKHILGNYAAVCWGKLYSRHAIEANDATFNPSLRLAEDAVFNFTLLEHVESIITVPHTGYVYTSNPSSAKYLLSYDEFATLFNALQNVYLRLERQYDITISRHSASWLLNFHSIEGGVTDSSDDPYLTLYRITHPDASFVDLLNDDMCSPVVRLLLAARQSYMDGQAAEGRKALRHIKTRYGQYLYSIHCKYSSLQRIISLLSSSLMITDCWLKTESYIRRKLR</sequence>
<name>A0A921JI42_9BACT</name>
<reference evidence="2" key="2">
    <citation type="submission" date="2021-09" db="EMBL/GenBank/DDBJ databases">
        <authorList>
            <person name="Gilroy R."/>
        </authorList>
    </citation>
    <scope>NUCLEOTIDE SEQUENCE</scope>
    <source>
        <strain evidence="2">4100</strain>
    </source>
</reference>